<evidence type="ECO:0000313" key="2">
    <source>
        <dbReference type="Proteomes" id="UP001500620"/>
    </source>
</evidence>
<name>A0ABP8DS41_9ACTN</name>
<evidence type="ECO:0008006" key="3">
    <source>
        <dbReference type="Google" id="ProtNLM"/>
    </source>
</evidence>
<reference evidence="2" key="1">
    <citation type="journal article" date="2019" name="Int. J. Syst. Evol. Microbiol.">
        <title>The Global Catalogue of Microorganisms (GCM) 10K type strain sequencing project: providing services to taxonomists for standard genome sequencing and annotation.</title>
        <authorList>
            <consortium name="The Broad Institute Genomics Platform"/>
            <consortium name="The Broad Institute Genome Sequencing Center for Infectious Disease"/>
            <person name="Wu L."/>
            <person name="Ma J."/>
        </authorList>
    </citation>
    <scope>NUCLEOTIDE SEQUENCE [LARGE SCALE GENOMIC DNA]</scope>
    <source>
        <strain evidence="2">JCM 17441</strain>
    </source>
</reference>
<sequence>MPRAPLAVAAAGTAGVMTVVDLELVRRGRVGEVKAAVAALDDGERVALNGELLAWVKKRSENFWNGNELTALVVAVGGSAPSAAAAARVLAAARWMSPGPATADALLEVAAARSVDWVPDLAYRLSGLASRRSADPSDQLWAFIARLLAAGGHAPPADDWFVIGWLRDLYFPSVARLRSRPVVDRLREDPFLEPLLPHVFTVDGAGERLTELEAPGTRGRFAVVLALAGLAAERRVDRGVMLRGCLSRLLRGDRPGSLRGIVALLIELEPTEAEVTADAGDYLRLLADAPSSVATAAQKLLRGAPGVELDAILEASAAVLRRTDKGLVRGQLGWLEALARRHRDRAGDIAAVLGEAADHPAIELRERAGALAARLGGTAPLVAAPAMARDDDLPPPAPPAPAPPPITDPDELAEEVAAFYSGRPFTALLPLERIVDGAVRLAAADRPRLRAALLPVLERHREGMGEHGWDPRCLCGAFTGLLHAAAEPEQASARRGGWAAVLAAARRFLVLGEPMPDRRVPPIHRILRARLAEIGAHAGSAALPGGLLSAPTSANGALDTEVLLERVAALGEADAWPWDLIQALLRLPKDPDEPAAARAEAIGTPAATRLAARLRAGGLPTPQWHVELAPRRPRDRGFDYGYDGLPAARVQVTAASPPMDAERYGLPGTETYGLLNARSGPPGESEFGWHELWPGLLPWDRGLVAAYALPEIASSADLDVRGRADALLLLAETAGDPGPALPIGVAYALTARHEQDRLAGLDTLLLLAASGAFDAETAGTHLGALSAAGAVTIGRAAQPLRDAATAGAPRTVWRLLAAALPALLEAKTPPRGTPDLLTLAAETATAAPGPAEIPGLSAIAAKRGTSRLATEARRLTAALPPHST</sequence>
<accession>A0ABP8DS41</accession>
<dbReference type="EMBL" id="BAABAT010000054">
    <property type="protein sequence ID" value="GAA4262739.1"/>
    <property type="molecule type" value="Genomic_DNA"/>
</dbReference>
<protein>
    <recommendedName>
        <fullName evidence="3">Secreted protein</fullName>
    </recommendedName>
</protein>
<comment type="caution">
    <text evidence="1">The sequence shown here is derived from an EMBL/GenBank/DDBJ whole genome shotgun (WGS) entry which is preliminary data.</text>
</comment>
<keyword evidence="2" id="KW-1185">Reference proteome</keyword>
<dbReference type="Proteomes" id="UP001500620">
    <property type="component" value="Unassembled WGS sequence"/>
</dbReference>
<evidence type="ECO:0000313" key="1">
    <source>
        <dbReference type="EMBL" id="GAA4262739.1"/>
    </source>
</evidence>
<proteinExistence type="predicted"/>
<gene>
    <name evidence="1" type="ORF">GCM10022255_100960</name>
</gene>
<organism evidence="1 2">
    <name type="scientific">Dactylosporangium darangshiense</name>
    <dbReference type="NCBI Taxonomy" id="579108"/>
    <lineage>
        <taxon>Bacteria</taxon>
        <taxon>Bacillati</taxon>
        <taxon>Actinomycetota</taxon>
        <taxon>Actinomycetes</taxon>
        <taxon>Micromonosporales</taxon>
        <taxon>Micromonosporaceae</taxon>
        <taxon>Dactylosporangium</taxon>
    </lineage>
</organism>